<dbReference type="Gene3D" id="1.20.5.1930">
    <property type="match status" value="1"/>
</dbReference>
<dbReference type="InterPro" id="IPR011712">
    <property type="entry name" value="Sig_transdc_His_kin_sub3_dim/P"/>
</dbReference>
<feature type="transmembrane region" description="Helical" evidence="15">
    <location>
        <begin position="12"/>
        <end position="34"/>
    </location>
</feature>
<keyword evidence="6 14" id="KW-0808">Transferase</keyword>
<evidence type="ECO:0000256" key="13">
    <source>
        <dbReference type="ARBA" id="ARBA00023136"/>
    </source>
</evidence>
<keyword evidence="5" id="KW-0597">Phosphoprotein</keyword>
<evidence type="ECO:0000256" key="14">
    <source>
        <dbReference type="PIRNR" id="PIRNR003167"/>
    </source>
</evidence>
<evidence type="ECO:0000256" key="11">
    <source>
        <dbReference type="ARBA" id="ARBA00022989"/>
    </source>
</evidence>
<keyword evidence="19" id="KW-1185">Reference proteome</keyword>
<dbReference type="InterPro" id="IPR003594">
    <property type="entry name" value="HATPase_dom"/>
</dbReference>
<evidence type="ECO:0000256" key="7">
    <source>
        <dbReference type="ARBA" id="ARBA00022692"/>
    </source>
</evidence>
<dbReference type="PANTHER" id="PTHR24421">
    <property type="entry name" value="NITRATE/NITRITE SENSOR PROTEIN NARX-RELATED"/>
    <property type="match status" value="1"/>
</dbReference>
<keyword evidence="13 14" id="KW-0472">Membrane</keyword>
<accession>A0A0A3AV14</accession>
<dbReference type="Gene3D" id="1.20.120.960">
    <property type="entry name" value="Histidine kinase NarX, sensor domain"/>
    <property type="match status" value="1"/>
</dbReference>
<keyword evidence="7 15" id="KW-0812">Transmembrane</keyword>
<evidence type="ECO:0000259" key="17">
    <source>
        <dbReference type="PROSITE" id="PS50885"/>
    </source>
</evidence>
<dbReference type="Pfam" id="PF00672">
    <property type="entry name" value="HAMP"/>
    <property type="match status" value="1"/>
</dbReference>
<dbReference type="EMBL" id="JSUM01000001">
    <property type="protein sequence ID" value="KGQ71587.1"/>
    <property type="molecule type" value="Genomic_DNA"/>
</dbReference>
<keyword evidence="4 14" id="KW-0997">Cell inner membrane</keyword>
<evidence type="ECO:0000256" key="8">
    <source>
        <dbReference type="ARBA" id="ARBA00022741"/>
    </source>
</evidence>
<keyword evidence="12 14" id="KW-0902">Two-component regulatory system</keyword>
<proteinExistence type="predicted"/>
<keyword evidence="11 15" id="KW-1133">Transmembrane helix</keyword>
<dbReference type="SUPFAM" id="SSF55874">
    <property type="entry name" value="ATPase domain of HSP90 chaperone/DNA topoisomerase II/histidine kinase"/>
    <property type="match status" value="1"/>
</dbReference>
<dbReference type="CDD" id="cd06225">
    <property type="entry name" value="HAMP"/>
    <property type="match status" value="1"/>
</dbReference>
<dbReference type="InterPro" id="IPR042295">
    <property type="entry name" value="NarX-like_N_sf"/>
</dbReference>
<keyword evidence="8 14" id="KW-0547">Nucleotide-binding</keyword>
<dbReference type="PROSITE" id="PS50885">
    <property type="entry name" value="HAMP"/>
    <property type="match status" value="1"/>
</dbReference>
<evidence type="ECO:0000313" key="19">
    <source>
        <dbReference type="Proteomes" id="UP000030380"/>
    </source>
</evidence>
<feature type="transmembrane region" description="Helical" evidence="15">
    <location>
        <begin position="149"/>
        <end position="169"/>
    </location>
</feature>
<name>A0A0A3AV14_9PAST</name>
<comment type="subcellular location">
    <subcellularLocation>
        <location evidence="2">Cell inner membrane</location>
        <topology evidence="2">Multi-pass membrane protein</topology>
    </subcellularLocation>
</comment>
<evidence type="ECO:0000256" key="1">
    <source>
        <dbReference type="ARBA" id="ARBA00000085"/>
    </source>
</evidence>
<dbReference type="SMART" id="SM00304">
    <property type="entry name" value="HAMP"/>
    <property type="match status" value="1"/>
</dbReference>
<comment type="catalytic activity">
    <reaction evidence="1 14">
        <text>ATP + protein L-histidine = ADP + protein N-phospho-L-histidine.</text>
        <dbReference type="EC" id="2.7.13.3"/>
    </reaction>
</comment>
<dbReference type="SMART" id="SM00387">
    <property type="entry name" value="HATPase_c"/>
    <property type="match status" value="1"/>
</dbReference>
<dbReference type="InterPro" id="IPR016380">
    <property type="entry name" value="Sig_transdc_His_kin_NarX/NarQ"/>
</dbReference>
<dbReference type="Gene3D" id="3.30.565.10">
    <property type="entry name" value="Histidine kinase-like ATPase, C-terminal domain"/>
    <property type="match status" value="1"/>
</dbReference>
<dbReference type="InterPro" id="IPR005467">
    <property type="entry name" value="His_kinase_dom"/>
</dbReference>
<evidence type="ECO:0000256" key="12">
    <source>
        <dbReference type="ARBA" id="ARBA00023012"/>
    </source>
</evidence>
<evidence type="ECO:0000313" key="18">
    <source>
        <dbReference type="EMBL" id="KGQ71587.1"/>
    </source>
</evidence>
<evidence type="ECO:0000256" key="3">
    <source>
        <dbReference type="ARBA" id="ARBA00022475"/>
    </source>
</evidence>
<dbReference type="Gene3D" id="1.10.8.500">
    <property type="entry name" value="HAMP domain in histidine kinase"/>
    <property type="match status" value="1"/>
</dbReference>
<dbReference type="AlphaFoldDB" id="A0A0A3AV14"/>
<dbReference type="SUPFAM" id="SSF158472">
    <property type="entry name" value="HAMP domain-like"/>
    <property type="match status" value="1"/>
</dbReference>
<evidence type="ECO:0000259" key="16">
    <source>
        <dbReference type="PROSITE" id="PS50109"/>
    </source>
</evidence>
<dbReference type="GO" id="GO:0005886">
    <property type="term" value="C:plasma membrane"/>
    <property type="evidence" value="ECO:0007669"/>
    <property type="project" value="UniProtKB-SubCell"/>
</dbReference>
<sequence>MQTKKSVTSRLAYYLVMIIMLSGLSTCVTTLIMISNHSDAEMINVSGSLRMQSYRLLYEMQYQPALLEQGINTYQTSLQTPTLMNLERFYVPDSVQSAYRTLLKSWQVMAGYLRQENAEAYRRNLERYVNQVDNFVSVLQQFSEQRIRFAIYTNLFSLLLMAVLGLYLVSYSRKQVVAPLQRLVTASQQVQNSQFRHIDLDIDSDNELGELSRGFTQMAAQLQKLYQSLEAQVSQKTRSLTQINRTLSMLYYSSQQLTLHEITRENLATVLTLLRQNEKLQIVRLIANANEMFNLEVGEENPTANWQTTRITINEQNLGSLNWQRTEAYPDLRTIESIAQMLGRAIHSYQLLRQRQHLILMQERSIIARELHDSLAQVLAYLQIQLTLLRRSILQELSEVQASKSLAILSQFETALSDGYTQLRELLATFRLTVSESNLKLALQEVIDSLQPRSEAKITLDCALPSQLLNAQQQIHLLQIVREAVLNSIKHAEAELIEVIARTNGDGENQVLIRDNGIGIPSLTEPSGHYGLNIMQERAQELNASLHIRRRKSGGTEIDLRLANSLE</sequence>
<dbReference type="GO" id="GO:0005524">
    <property type="term" value="F:ATP binding"/>
    <property type="evidence" value="ECO:0007669"/>
    <property type="project" value="UniProtKB-UniRule"/>
</dbReference>
<keyword evidence="10 14" id="KW-0067">ATP-binding</keyword>
<dbReference type="Pfam" id="PF02518">
    <property type="entry name" value="HATPase_c"/>
    <property type="match status" value="1"/>
</dbReference>
<dbReference type="RefSeq" id="WP_034612026.1">
    <property type="nucleotide sequence ID" value="NZ_JSUM01000001.1"/>
</dbReference>
<reference evidence="18 19" key="1">
    <citation type="submission" date="2014-11" db="EMBL/GenBank/DDBJ databases">
        <title>Draft genome sequence of Chelonobacter oris 1662T, associated with respiratory disease in Hermann's Tortoises.</title>
        <authorList>
            <person name="Kudirkiene E."/>
            <person name="Hansen M.J."/>
            <person name="Bojesen A.M."/>
        </authorList>
    </citation>
    <scope>NUCLEOTIDE SEQUENCE [LARGE SCALE GENOMIC DNA]</scope>
    <source>
        <strain evidence="18 19">1662</strain>
    </source>
</reference>
<evidence type="ECO:0000256" key="5">
    <source>
        <dbReference type="ARBA" id="ARBA00022553"/>
    </source>
</evidence>
<keyword evidence="9 14" id="KW-0418">Kinase</keyword>
<evidence type="ECO:0000256" key="6">
    <source>
        <dbReference type="ARBA" id="ARBA00022679"/>
    </source>
</evidence>
<dbReference type="InterPro" id="IPR036890">
    <property type="entry name" value="HATPase_C_sf"/>
</dbReference>
<evidence type="ECO:0000256" key="4">
    <source>
        <dbReference type="ARBA" id="ARBA00022519"/>
    </source>
</evidence>
<dbReference type="STRING" id="505317.OA57_00535"/>
<dbReference type="Pfam" id="PF13675">
    <property type="entry name" value="PilJ"/>
    <property type="match status" value="1"/>
</dbReference>
<gene>
    <name evidence="18" type="ORF">OA57_00535</name>
</gene>
<dbReference type="OrthoDB" id="9811306at2"/>
<comment type="caution">
    <text evidence="18">The sequence shown here is derived from an EMBL/GenBank/DDBJ whole genome shotgun (WGS) entry which is preliminary data.</text>
</comment>
<evidence type="ECO:0000256" key="15">
    <source>
        <dbReference type="SAM" id="Phobius"/>
    </source>
</evidence>
<organism evidence="18 19">
    <name type="scientific">Chelonobacter oris</name>
    <dbReference type="NCBI Taxonomy" id="505317"/>
    <lineage>
        <taxon>Bacteria</taxon>
        <taxon>Pseudomonadati</taxon>
        <taxon>Pseudomonadota</taxon>
        <taxon>Gammaproteobacteria</taxon>
        <taxon>Pasteurellales</taxon>
        <taxon>Pasteurellaceae</taxon>
        <taxon>Chelonobacter</taxon>
    </lineage>
</organism>
<dbReference type="InterPro" id="IPR050482">
    <property type="entry name" value="Sensor_HK_TwoCompSys"/>
</dbReference>
<evidence type="ECO:0000256" key="10">
    <source>
        <dbReference type="ARBA" id="ARBA00022840"/>
    </source>
</evidence>
<dbReference type="CDD" id="cd16917">
    <property type="entry name" value="HATPase_UhpB-NarQ-NarX-like"/>
    <property type="match status" value="1"/>
</dbReference>
<feature type="domain" description="Histidine kinase" evidence="16">
    <location>
        <begin position="366"/>
        <end position="566"/>
    </location>
</feature>
<dbReference type="PROSITE" id="PS50109">
    <property type="entry name" value="HIS_KIN"/>
    <property type="match status" value="1"/>
</dbReference>
<dbReference type="GO" id="GO:0046983">
    <property type="term" value="F:protein dimerization activity"/>
    <property type="evidence" value="ECO:0007669"/>
    <property type="project" value="UniProtKB-UniRule"/>
</dbReference>
<keyword evidence="3 14" id="KW-1003">Cell membrane</keyword>
<dbReference type="NCBIfam" id="NF008184">
    <property type="entry name" value="PRK10935.1"/>
    <property type="match status" value="1"/>
</dbReference>
<evidence type="ECO:0000256" key="9">
    <source>
        <dbReference type="ARBA" id="ARBA00022777"/>
    </source>
</evidence>
<dbReference type="Pfam" id="PF07730">
    <property type="entry name" value="HisKA_3"/>
    <property type="match status" value="1"/>
</dbReference>
<evidence type="ECO:0000256" key="2">
    <source>
        <dbReference type="ARBA" id="ARBA00004429"/>
    </source>
</evidence>
<dbReference type="GO" id="GO:0000155">
    <property type="term" value="F:phosphorelay sensor kinase activity"/>
    <property type="evidence" value="ECO:0007669"/>
    <property type="project" value="UniProtKB-UniRule"/>
</dbReference>
<dbReference type="PANTHER" id="PTHR24421:SF10">
    <property type="entry name" value="NITRATE_NITRITE SENSOR PROTEIN NARQ"/>
    <property type="match status" value="1"/>
</dbReference>
<protein>
    <recommendedName>
        <fullName evidence="14">Sensor protein</fullName>
        <ecNumber evidence="14">2.7.13.3</ecNumber>
    </recommendedName>
</protein>
<dbReference type="EC" id="2.7.13.3" evidence="14"/>
<dbReference type="InterPro" id="IPR029095">
    <property type="entry name" value="NarX-like_N"/>
</dbReference>
<dbReference type="Proteomes" id="UP000030380">
    <property type="component" value="Unassembled WGS sequence"/>
</dbReference>
<feature type="domain" description="HAMP" evidence="17">
    <location>
        <begin position="174"/>
        <end position="227"/>
    </location>
</feature>
<dbReference type="InterPro" id="IPR003660">
    <property type="entry name" value="HAMP_dom"/>
</dbReference>
<dbReference type="PIRSF" id="PIRSF003167">
    <property type="entry name" value="STHK_NarX/NarQ"/>
    <property type="match status" value="1"/>
</dbReference>
<dbReference type="CDD" id="cd22899">
    <property type="entry name" value="NarQ_sensor"/>
    <property type="match status" value="1"/>
</dbReference>